<dbReference type="KEGG" id="hme:HFX_5187"/>
<geneLocation type="plasmid" evidence="1 5">
    <name>pHM300</name>
</geneLocation>
<sequence>MLRNEPVQRVLREVGSPSVGTGKKLVSTFRGDDAQLTAYFFETAIGTLRYTEVKSHEVAHFVFGEDVRAGALPREYRLASEVESASVLSDMCGGTEFFRAPTKAERVQLQRRFGFDLDESTAFFSSAIDGFGVVPEDSKDATATLVEFDSFAFDSASTSDVTPMEECDTGACTVCMTSTLSSVGTCGWACYAVATPPPVSIAGAVACLTCVAATGVSLGYFCSECLETPVNKSAPHRFFHHATVFP</sequence>
<gene>
    <name evidence="1" type="ordered locus">HFX_5187</name>
    <name evidence="2" type="ORF">BM92_18100</name>
    <name evidence="3" type="ORF">C439_00300</name>
    <name evidence="4" type="ORF">E6P09_17825</name>
</gene>
<reference evidence="1 5" key="2">
    <citation type="journal article" date="2012" name="J. Bacteriol.">
        <title>Complete genome sequence of the metabolically versatile halophilic archaeon Haloferax mediterranei, a poly(3-hydroxybutyrate-co-3-hydroxyvalerate) producer.</title>
        <authorList>
            <person name="Han J."/>
            <person name="Zhang F."/>
            <person name="Hou J."/>
            <person name="Liu X."/>
            <person name="Li M."/>
            <person name="Liu H."/>
            <person name="Cai L."/>
            <person name="Zhang B."/>
            <person name="Chen Y."/>
            <person name="Zhou J."/>
            <person name="Hu S."/>
            <person name="Xiang H."/>
        </authorList>
    </citation>
    <scope>NUCLEOTIDE SEQUENCE [LARGE SCALE GENOMIC DNA]</scope>
    <source>
        <strain evidence="5">ATCC 33500 / DSM 1411 / JCM 8866 / NBRC 14739 / NCIMB 2177 / R-4</strain>
        <strain evidence="1">CGMCC 1.2087</strain>
        <plasmid evidence="5">pHM300</plasmid>
    </source>
</reference>
<dbReference type="HOGENOM" id="CLU_1127060_0_0_2"/>
<dbReference type="Proteomes" id="UP000027075">
    <property type="component" value="Plasmid HMPLAS2"/>
</dbReference>
<organism evidence="1 5">
    <name type="scientific">Haloferax mediterranei (strain ATCC 33500 / DSM 1411 / JCM 8866 / NBRC 14739 / NCIMB 2177 / R-4)</name>
    <name type="common">Halobacterium mediterranei</name>
    <dbReference type="NCBI Taxonomy" id="523841"/>
    <lineage>
        <taxon>Archaea</taxon>
        <taxon>Methanobacteriati</taxon>
        <taxon>Methanobacteriota</taxon>
        <taxon>Stenosarchaea group</taxon>
        <taxon>Halobacteria</taxon>
        <taxon>Halobacteriales</taxon>
        <taxon>Haloferacaceae</taxon>
        <taxon>Haloferax</taxon>
    </lineage>
</organism>
<reference evidence="2 7" key="4">
    <citation type="submission" date="2014-04" db="EMBL/GenBank/DDBJ databases">
        <title>Transcriptional profiles of Haloferax mediterranei on the basis of nitrogen availability.</title>
        <authorList>
            <person name="Bautista V."/>
        </authorList>
    </citation>
    <scope>NUCLEOTIDE SEQUENCE [LARGE SCALE GENOMIC DNA]</scope>
    <source>
        <strain evidence="2">ATCC 33500</strain>
        <strain evidence="7">ATCC 33500 / DSM 1411 / JCM 8866 / NBRC 14739 / NCIMB 2177 / R-4</strain>
        <plasmid evidence="2">HMPLAS2</plasmid>
        <plasmid evidence="7">Plasmid HMPLAS2</plasmid>
    </source>
</reference>
<dbReference type="EMBL" id="CP039141">
    <property type="protein sequence ID" value="QCQ77182.1"/>
    <property type="molecule type" value="Genomic_DNA"/>
</dbReference>
<reference evidence="1" key="5">
    <citation type="submission" date="2014-05" db="EMBL/GenBank/DDBJ databases">
        <authorList>
            <person name="Wang L."/>
            <person name="Yang H."/>
            <person name="Xiang H."/>
        </authorList>
    </citation>
    <scope>NUCLEOTIDE SEQUENCE</scope>
    <source>
        <strain evidence="1">CGMCC 1.2087</strain>
        <plasmid evidence="1">pHM300</plasmid>
    </source>
</reference>
<geneLocation type="plasmid" evidence="4 8">
    <name>pHME322</name>
</geneLocation>
<dbReference type="GeneID" id="40158316"/>
<evidence type="ECO:0000313" key="3">
    <source>
        <dbReference type="EMBL" id="EMA05193.1"/>
    </source>
</evidence>
<dbReference type="RefSeq" id="WP_004056173.1">
    <property type="nucleotide sequence ID" value="NC_017943.1"/>
</dbReference>
<evidence type="ECO:0000313" key="1">
    <source>
        <dbReference type="EMBL" id="AFK21021.1"/>
    </source>
</evidence>
<geneLocation type="plasmid" evidence="2 7">
    <name>HMPLAS2</name>
</geneLocation>
<accession>I3R9W1</accession>
<evidence type="ECO:0000313" key="8">
    <source>
        <dbReference type="Proteomes" id="UP000299011"/>
    </source>
</evidence>
<evidence type="ECO:0000313" key="7">
    <source>
        <dbReference type="Proteomes" id="UP000027075"/>
    </source>
</evidence>
<reference evidence="4 8" key="6">
    <citation type="submission" date="2019-04" db="EMBL/GenBank/DDBJ databases">
        <title>Methylomes of two halophilic Archaea, Haloarcula marismortui and Haloferax mediterranei.</title>
        <authorList>
            <person name="DasSarma S."/>
            <person name="DasSarma P."/>
            <person name="DasSarma S."/>
            <person name="Fomenkov A."/>
            <person name="Vincze T."/>
            <person name="Anton B.P."/>
            <person name="Roberts R.J."/>
        </authorList>
    </citation>
    <scope>NUCLEOTIDE SEQUENCE [LARGE SCALE GENOMIC DNA]</scope>
    <source>
        <strain evidence="4">ATCC 33500</strain>
        <strain evidence="8">ATCC 33500 / DSM 1411 / JCM 8866 / NBRC 14739 / NCIMB 2177 / R-4</strain>
        <plasmid evidence="4 8">pHME322</plasmid>
    </source>
</reference>
<name>I3R9W1_HALMT</name>
<evidence type="ECO:0000313" key="6">
    <source>
        <dbReference type="Proteomes" id="UP000011603"/>
    </source>
</evidence>
<reference evidence="3 6" key="3">
    <citation type="journal article" date="2014" name="PLoS Genet.">
        <title>Phylogenetically driven sequencing of extremely halophilic archaea reveals strategies for static and dynamic osmo-response.</title>
        <authorList>
            <person name="Becker E.A."/>
            <person name="Seitzer P.M."/>
            <person name="Tritt A."/>
            <person name="Larsen D."/>
            <person name="Krusor M."/>
            <person name="Yao A.I."/>
            <person name="Wu D."/>
            <person name="Madern D."/>
            <person name="Eisen J.A."/>
            <person name="Darling A.E."/>
            <person name="Facciotti M.T."/>
        </authorList>
    </citation>
    <scope>NUCLEOTIDE SEQUENCE [LARGE SCALE GENOMIC DNA]</scope>
    <source>
        <strain evidence="3">ATCC 33500</strain>
        <strain evidence="6">ATCC 33500 / DSM 1411 / JCM 8866 / NBRC 14739 / NCIMB 2177 / R-4</strain>
    </source>
</reference>
<dbReference type="Proteomes" id="UP000006469">
    <property type="component" value="Plasmid pHM300"/>
</dbReference>
<protein>
    <submittedName>
        <fullName evidence="1">Uncharacterized protein</fullName>
    </submittedName>
</protein>
<proteinExistence type="predicted"/>
<dbReference type="Proteomes" id="UP000011603">
    <property type="component" value="Unassembled WGS sequence"/>
</dbReference>
<dbReference type="EMBL" id="CP007553">
    <property type="protein sequence ID" value="AHZ24118.1"/>
    <property type="molecule type" value="Genomic_DNA"/>
</dbReference>
<dbReference type="OrthoDB" id="384293at2157"/>
<keyword evidence="6" id="KW-1185">Reference proteome</keyword>
<dbReference type="PATRIC" id="fig|523841.21.peg.60"/>
<keyword evidence="1" id="KW-0614">Plasmid</keyword>
<evidence type="ECO:0000313" key="2">
    <source>
        <dbReference type="EMBL" id="AHZ24118.1"/>
    </source>
</evidence>
<reference evidence="1" key="1">
    <citation type="journal article" date="2012" name="Appl. Environ. Microbiol.">
        <title>Identification of the haloarchaeal phasin (PhaP) that functions in polyhydroxyalkanoate accumulation and granule formation in Haloferax mediterranei.</title>
        <authorList>
            <person name="Cai S."/>
            <person name="Cai L."/>
            <person name="Liu H."/>
            <person name="Liu X."/>
            <person name="Han J."/>
            <person name="Zhou J."/>
            <person name="Xiang H."/>
        </authorList>
    </citation>
    <scope>NUCLEOTIDE SEQUENCE</scope>
    <source>
        <strain evidence="1">CGMCC 1.2087</strain>
    </source>
</reference>
<evidence type="ECO:0000313" key="4">
    <source>
        <dbReference type="EMBL" id="QCQ77182.1"/>
    </source>
</evidence>
<dbReference type="EMBL" id="AOLO01000001">
    <property type="protein sequence ID" value="EMA05193.1"/>
    <property type="molecule type" value="Genomic_DNA"/>
</dbReference>
<dbReference type="AlphaFoldDB" id="I3R9W1"/>
<evidence type="ECO:0000313" key="5">
    <source>
        <dbReference type="Proteomes" id="UP000006469"/>
    </source>
</evidence>
<dbReference type="Proteomes" id="UP000299011">
    <property type="component" value="Plasmid pHME322"/>
</dbReference>
<dbReference type="EMBL" id="CP001870">
    <property type="protein sequence ID" value="AFK21021.1"/>
    <property type="molecule type" value="Genomic_DNA"/>
</dbReference>